<evidence type="ECO:0000256" key="1">
    <source>
        <dbReference type="ARBA" id="ARBA00001947"/>
    </source>
</evidence>
<name>A0A9W9W0Q2_9EURO</name>
<dbReference type="EMBL" id="JAPZBU010000006">
    <property type="protein sequence ID" value="KAJ5396563.1"/>
    <property type="molecule type" value="Genomic_DNA"/>
</dbReference>
<comment type="caution">
    <text evidence="8">The sequence shown here is derived from an EMBL/GenBank/DDBJ whole genome shotgun (WGS) entry which is preliminary data.</text>
</comment>
<keyword evidence="3" id="KW-0479">Metal-binding</keyword>
<dbReference type="GO" id="GO:0008237">
    <property type="term" value="F:metallopeptidase activity"/>
    <property type="evidence" value="ECO:0007669"/>
    <property type="project" value="UniProtKB-KW"/>
</dbReference>
<feature type="region of interest" description="Disordered" evidence="7">
    <location>
        <begin position="299"/>
        <end position="325"/>
    </location>
</feature>
<feature type="compositionally biased region" description="Basic residues" evidence="7">
    <location>
        <begin position="305"/>
        <end position="316"/>
    </location>
</feature>
<dbReference type="Gene3D" id="3.40.390.10">
    <property type="entry name" value="Collagenase (Catalytic Domain)"/>
    <property type="match status" value="1"/>
</dbReference>
<keyword evidence="9" id="KW-1185">Reference proteome</keyword>
<proteinExistence type="predicted"/>
<dbReference type="AlphaFoldDB" id="A0A9W9W0Q2"/>
<keyword evidence="2" id="KW-0645">Protease</keyword>
<dbReference type="GeneID" id="81368293"/>
<reference evidence="8" key="1">
    <citation type="submission" date="2022-12" db="EMBL/GenBank/DDBJ databases">
        <authorList>
            <person name="Petersen C."/>
        </authorList>
    </citation>
    <scope>NUCLEOTIDE SEQUENCE</scope>
    <source>
        <strain evidence="8">IBT 29677</strain>
    </source>
</reference>
<dbReference type="GO" id="GO:0046872">
    <property type="term" value="F:metal ion binding"/>
    <property type="evidence" value="ECO:0007669"/>
    <property type="project" value="UniProtKB-KW"/>
</dbReference>
<accession>A0A9W9W0Q2</accession>
<evidence type="ECO:0000256" key="5">
    <source>
        <dbReference type="ARBA" id="ARBA00022833"/>
    </source>
</evidence>
<dbReference type="OrthoDB" id="2365600at2759"/>
<sequence length="453" mass="50540">MASASASECSHRSVQFECSRHAAQAGFKRPNMQERLAATKLENDKLLPSPALVKGNPETFPGPLVLPGDEIAEDPEYPPQSLQEWFDEEDRNSVTPSRRTVYVVPPPQITNAVDFLEPWSQPKDNRQEDRVEPPLTEEVHEYLSAFYHGLPVKLMPRSTLRLVRWNSGATAANSTSKAKAQRPRFVGLQVSRQCVRIRIRRSKDGVFDGQLNLNDLLDAAISMLPKDAYALLFLVNHDIYEDENDDFACGRAYGGSRVAVVSSARYNPNLDEVESVERLHAWPASHCESYTSAFCDAADEDSKPKKTSKSRTKTKQNKGNVGSSTSRVWPMEAAISIHRTLPIEGLTGTSLAALWLGRVCRTASHELGHCFGIDHCMYYACSMQGTASVGEDASQPPYLCPVDLVKVLHATSTTAIRRYNALLQFCEKPHRKNEHIFAPFAAWIRGRLVELEE</sequence>
<evidence type="ECO:0000256" key="4">
    <source>
        <dbReference type="ARBA" id="ARBA00022801"/>
    </source>
</evidence>
<organism evidence="8 9">
    <name type="scientific">Penicillium cosmopolitanum</name>
    <dbReference type="NCBI Taxonomy" id="1131564"/>
    <lineage>
        <taxon>Eukaryota</taxon>
        <taxon>Fungi</taxon>
        <taxon>Dikarya</taxon>
        <taxon>Ascomycota</taxon>
        <taxon>Pezizomycotina</taxon>
        <taxon>Eurotiomycetes</taxon>
        <taxon>Eurotiomycetidae</taxon>
        <taxon>Eurotiales</taxon>
        <taxon>Aspergillaceae</taxon>
        <taxon>Penicillium</taxon>
    </lineage>
</organism>
<dbReference type="InterPro" id="IPR012962">
    <property type="entry name" value="Pept_M54_archaemetzincn"/>
</dbReference>
<dbReference type="SUPFAM" id="SSF55486">
    <property type="entry name" value="Metalloproteases ('zincins'), catalytic domain"/>
    <property type="match status" value="1"/>
</dbReference>
<dbReference type="Pfam" id="PF07998">
    <property type="entry name" value="Peptidase_M54"/>
    <property type="match status" value="1"/>
</dbReference>
<keyword evidence="4" id="KW-0378">Hydrolase</keyword>
<comment type="cofactor">
    <cofactor evidence="1">
        <name>Zn(2+)</name>
        <dbReference type="ChEBI" id="CHEBI:29105"/>
    </cofactor>
</comment>
<evidence type="ECO:0000313" key="8">
    <source>
        <dbReference type="EMBL" id="KAJ5396563.1"/>
    </source>
</evidence>
<evidence type="ECO:0000256" key="3">
    <source>
        <dbReference type="ARBA" id="ARBA00022723"/>
    </source>
</evidence>
<dbReference type="PANTHER" id="PTHR15910">
    <property type="entry name" value="ARCHAEMETZINCIN"/>
    <property type="match status" value="1"/>
</dbReference>
<evidence type="ECO:0000256" key="7">
    <source>
        <dbReference type="SAM" id="MobiDB-lite"/>
    </source>
</evidence>
<keyword evidence="6" id="KW-0482">Metalloprotease</keyword>
<dbReference type="InterPro" id="IPR024079">
    <property type="entry name" value="MetalloPept_cat_dom_sf"/>
</dbReference>
<gene>
    <name evidence="8" type="ORF">N7509_004676</name>
</gene>
<dbReference type="RefSeq" id="XP_056488615.1">
    <property type="nucleotide sequence ID" value="XM_056629313.1"/>
</dbReference>
<evidence type="ECO:0000256" key="2">
    <source>
        <dbReference type="ARBA" id="ARBA00022670"/>
    </source>
</evidence>
<evidence type="ECO:0000313" key="9">
    <source>
        <dbReference type="Proteomes" id="UP001147747"/>
    </source>
</evidence>
<keyword evidence="5" id="KW-0862">Zinc</keyword>
<evidence type="ECO:0008006" key="10">
    <source>
        <dbReference type="Google" id="ProtNLM"/>
    </source>
</evidence>
<protein>
    <recommendedName>
        <fullName evidence="10">Peptidase M43 pregnancy-associated plasma-A domain-containing protein</fullName>
    </recommendedName>
</protein>
<dbReference type="Proteomes" id="UP001147747">
    <property type="component" value="Unassembled WGS sequence"/>
</dbReference>
<dbReference type="PANTHER" id="PTHR15910:SF1">
    <property type="entry name" value="ARCHAEMETZINCIN-2"/>
    <property type="match status" value="1"/>
</dbReference>
<evidence type="ECO:0000256" key="6">
    <source>
        <dbReference type="ARBA" id="ARBA00023049"/>
    </source>
</evidence>
<dbReference type="CDD" id="cd11375">
    <property type="entry name" value="Peptidase_M54"/>
    <property type="match status" value="1"/>
</dbReference>
<dbReference type="GO" id="GO:0006508">
    <property type="term" value="P:proteolysis"/>
    <property type="evidence" value="ECO:0007669"/>
    <property type="project" value="UniProtKB-KW"/>
</dbReference>
<reference evidence="8" key="2">
    <citation type="journal article" date="2023" name="IMA Fungus">
        <title>Comparative genomic study of the Penicillium genus elucidates a diverse pangenome and 15 lateral gene transfer events.</title>
        <authorList>
            <person name="Petersen C."/>
            <person name="Sorensen T."/>
            <person name="Nielsen M.R."/>
            <person name="Sondergaard T.E."/>
            <person name="Sorensen J.L."/>
            <person name="Fitzpatrick D.A."/>
            <person name="Frisvad J.C."/>
            <person name="Nielsen K.L."/>
        </authorList>
    </citation>
    <scope>NUCLEOTIDE SEQUENCE</scope>
    <source>
        <strain evidence="8">IBT 29677</strain>
    </source>
</reference>